<proteinExistence type="predicted"/>
<keyword evidence="3" id="KW-0966">Cell projection</keyword>
<name>A0ABW6JTJ7_9BACI</name>
<dbReference type="CDD" id="cd17470">
    <property type="entry name" value="T3SS_Flik_C"/>
    <property type="match status" value="1"/>
</dbReference>
<sequence>MDISSLGSINTLVSSELKSSASGKSANGFSSLFTNLMSGTSESIGSSPVTDEGNELTEEELAGLVQFLQMNDILELEDGLEILGKIAFQSEEDMINIIEEQLNLSSEELLQLLSSFYNKLTSIDGNAMEKETPIESENPQEVTPSEAILSLIHAISFQLQNQNAKVASDKDFGQAMKALKLFDLLSAHQDSYGNETRLKEFIKSMNEKLELKLNGQTSANRDEFLQRTFRNLVQEMKGTNSIPPAETSTENMAKLLNKTDSVNPGLIQFQQLSKPEQLTLMTNSQRPVSAEQLIEQFESILARSKFLTNGGTQKLFIKLNPEHLGALRVELIQKDSMLIARILTSTSVAKDMMESQLNGLKQAFSSQNIQIERVEISQQFTGQERTFNREQQQGQERQQQREEQKEQHSNDDFTHSFEEALLNTEA</sequence>
<feature type="region of interest" description="Disordered" evidence="1">
    <location>
        <begin position="384"/>
        <end position="426"/>
    </location>
</feature>
<protein>
    <submittedName>
        <fullName evidence="3">Flagellar hook-length control protein FliK</fullName>
    </submittedName>
</protein>
<reference evidence="3 4" key="1">
    <citation type="submission" date="2024-08" db="EMBL/GenBank/DDBJ databases">
        <title>Two novel Cytobacillus novel species.</title>
        <authorList>
            <person name="Liu G."/>
        </authorList>
    </citation>
    <scope>NUCLEOTIDE SEQUENCE [LARGE SCALE GENOMIC DNA]</scope>
    <source>
        <strain evidence="3 4">FJAT-53684</strain>
    </source>
</reference>
<feature type="domain" description="Flagellar hook-length control protein-like C-terminal" evidence="2">
    <location>
        <begin position="308"/>
        <end position="379"/>
    </location>
</feature>
<dbReference type="RefSeq" id="WP_389214819.1">
    <property type="nucleotide sequence ID" value="NZ_JBIACJ010000001.1"/>
</dbReference>
<dbReference type="Proteomes" id="UP001601058">
    <property type="component" value="Unassembled WGS sequence"/>
</dbReference>
<keyword evidence="4" id="KW-1185">Reference proteome</keyword>
<evidence type="ECO:0000256" key="1">
    <source>
        <dbReference type="SAM" id="MobiDB-lite"/>
    </source>
</evidence>
<evidence type="ECO:0000313" key="3">
    <source>
        <dbReference type="EMBL" id="MFE8695181.1"/>
    </source>
</evidence>
<dbReference type="InterPro" id="IPR038610">
    <property type="entry name" value="FliK-like_C_sf"/>
</dbReference>
<comment type="caution">
    <text evidence="3">The sequence shown here is derived from an EMBL/GenBank/DDBJ whole genome shotgun (WGS) entry which is preliminary data.</text>
</comment>
<organism evidence="3 4">
    <name type="scientific">Cytobacillus mangrovibacter</name>
    <dbReference type="NCBI Taxonomy" id="3299024"/>
    <lineage>
        <taxon>Bacteria</taxon>
        <taxon>Bacillati</taxon>
        <taxon>Bacillota</taxon>
        <taxon>Bacilli</taxon>
        <taxon>Bacillales</taxon>
        <taxon>Bacillaceae</taxon>
        <taxon>Cytobacillus</taxon>
    </lineage>
</organism>
<evidence type="ECO:0000313" key="4">
    <source>
        <dbReference type="Proteomes" id="UP001601058"/>
    </source>
</evidence>
<keyword evidence="3" id="KW-0969">Cilium</keyword>
<gene>
    <name evidence="3" type="ORF">ACFYKT_02290</name>
</gene>
<dbReference type="Gene3D" id="3.30.750.140">
    <property type="match status" value="1"/>
</dbReference>
<dbReference type="EMBL" id="JBIACJ010000001">
    <property type="protein sequence ID" value="MFE8695181.1"/>
    <property type="molecule type" value="Genomic_DNA"/>
</dbReference>
<evidence type="ECO:0000259" key="2">
    <source>
        <dbReference type="Pfam" id="PF02120"/>
    </source>
</evidence>
<accession>A0ABW6JTJ7</accession>
<feature type="compositionally biased region" description="Basic and acidic residues" evidence="1">
    <location>
        <begin position="398"/>
        <end position="418"/>
    </location>
</feature>
<dbReference type="Pfam" id="PF02120">
    <property type="entry name" value="Flg_hook"/>
    <property type="match status" value="1"/>
</dbReference>
<keyword evidence="3" id="KW-0282">Flagellum</keyword>
<dbReference type="InterPro" id="IPR021136">
    <property type="entry name" value="Flagellar_hook_control-like_C"/>
</dbReference>